<keyword evidence="3 5" id="KW-0067">ATP-binding</keyword>
<keyword evidence="1 5" id="KW-0436">Ligase</keyword>
<evidence type="ECO:0000313" key="7">
    <source>
        <dbReference type="EMBL" id="CAG6607197.1"/>
    </source>
</evidence>
<dbReference type="PANTHER" id="PTHR11895:SF7">
    <property type="entry name" value="GLUTAMYL-TRNA(GLN) AMIDOTRANSFERASE SUBUNIT A, MITOCHONDRIAL"/>
    <property type="match status" value="1"/>
</dbReference>
<keyword evidence="2 5" id="KW-0547">Nucleotide-binding</keyword>
<dbReference type="GO" id="GO:0016740">
    <property type="term" value="F:transferase activity"/>
    <property type="evidence" value="ECO:0007669"/>
    <property type="project" value="UniProtKB-KW"/>
</dbReference>
<dbReference type="EMBL" id="HBUF01221093">
    <property type="protein sequence ID" value="CAG6669447.1"/>
    <property type="molecule type" value="Transcribed_RNA"/>
</dbReference>
<reference evidence="7" key="1">
    <citation type="submission" date="2021-05" db="EMBL/GenBank/DDBJ databases">
        <authorList>
            <person name="Alioto T."/>
            <person name="Alioto T."/>
            <person name="Gomez Garrido J."/>
        </authorList>
    </citation>
    <scope>NUCLEOTIDE SEQUENCE</scope>
</reference>
<name>A0A8D8LKU5_9HEMI</name>
<keyword evidence="7" id="KW-0808">Transferase</keyword>
<keyword evidence="5" id="KW-0496">Mitochondrion</keyword>
<evidence type="ECO:0000256" key="2">
    <source>
        <dbReference type="ARBA" id="ARBA00022741"/>
    </source>
</evidence>
<dbReference type="GO" id="GO:0070681">
    <property type="term" value="P:glutaminyl-tRNAGln biosynthesis via transamidation"/>
    <property type="evidence" value="ECO:0007669"/>
    <property type="project" value="UniProtKB-UniRule"/>
</dbReference>
<evidence type="ECO:0000256" key="4">
    <source>
        <dbReference type="ARBA" id="ARBA00022917"/>
    </source>
</evidence>
<feature type="active site" description="Charge relay system" evidence="5">
    <location>
        <position position="70"/>
    </location>
</feature>
<dbReference type="PANTHER" id="PTHR11895">
    <property type="entry name" value="TRANSAMIDASE"/>
    <property type="match status" value="1"/>
</dbReference>
<dbReference type="InterPro" id="IPR023631">
    <property type="entry name" value="Amidase_dom"/>
</dbReference>
<dbReference type="GO" id="GO:0005739">
    <property type="term" value="C:mitochondrion"/>
    <property type="evidence" value="ECO:0007669"/>
    <property type="project" value="UniProtKB-SubCell"/>
</dbReference>
<evidence type="ECO:0000256" key="5">
    <source>
        <dbReference type="HAMAP-Rule" id="MF_03150"/>
    </source>
</evidence>
<evidence type="ECO:0000256" key="3">
    <source>
        <dbReference type="ARBA" id="ARBA00022840"/>
    </source>
</evidence>
<dbReference type="SUPFAM" id="SSF75304">
    <property type="entry name" value="Amidase signature (AS) enzymes"/>
    <property type="match status" value="1"/>
</dbReference>
<dbReference type="GO" id="GO:0050567">
    <property type="term" value="F:glutaminyl-tRNA synthase (glutamine-hydrolyzing) activity"/>
    <property type="evidence" value="ECO:0007669"/>
    <property type="project" value="UniProtKB-UniRule"/>
</dbReference>
<comment type="subcellular location">
    <subcellularLocation>
        <location evidence="5">Mitochondrion</location>
    </subcellularLocation>
</comment>
<organism evidence="7">
    <name type="scientific">Cacopsylla melanoneura</name>
    <dbReference type="NCBI Taxonomy" id="428564"/>
    <lineage>
        <taxon>Eukaryota</taxon>
        <taxon>Metazoa</taxon>
        <taxon>Ecdysozoa</taxon>
        <taxon>Arthropoda</taxon>
        <taxon>Hexapoda</taxon>
        <taxon>Insecta</taxon>
        <taxon>Pterygota</taxon>
        <taxon>Neoptera</taxon>
        <taxon>Paraneoptera</taxon>
        <taxon>Hemiptera</taxon>
        <taxon>Sternorrhyncha</taxon>
        <taxon>Psylloidea</taxon>
        <taxon>Psyllidae</taxon>
        <taxon>Psyllinae</taxon>
        <taxon>Cacopsylla</taxon>
    </lineage>
</organism>
<dbReference type="InterPro" id="IPR004412">
    <property type="entry name" value="GatA"/>
</dbReference>
<accession>A0A8D8LKU5</accession>
<dbReference type="EC" id="6.3.5.7" evidence="5"/>
<dbReference type="GO" id="GO:0030956">
    <property type="term" value="C:glutamyl-tRNA(Gln) amidotransferase complex"/>
    <property type="evidence" value="ECO:0007669"/>
    <property type="project" value="UniProtKB-UniRule"/>
</dbReference>
<dbReference type="NCBIfam" id="TIGR00132">
    <property type="entry name" value="gatA"/>
    <property type="match status" value="1"/>
</dbReference>
<comment type="similarity">
    <text evidence="5">Belongs to the amidase family. GatA subfamily.</text>
</comment>
<feature type="active site" description="Charge relay system" evidence="5">
    <location>
        <position position="151"/>
    </location>
</feature>
<comment type="function">
    <text evidence="5">Allows the formation of correctly charged Gln-tRNA(Gln) through the transamidation of misacylated Glu-tRNA(Gln) in the mitochondria. The reaction takes place in the presence of glutamine and ATP through an activated gamma-phospho-Glu-tRNA(Gln).</text>
</comment>
<evidence type="ECO:0000256" key="1">
    <source>
        <dbReference type="ARBA" id="ARBA00022598"/>
    </source>
</evidence>
<feature type="active site" description="Acyl-ester intermediate" evidence="5">
    <location>
        <position position="175"/>
    </location>
</feature>
<comment type="catalytic activity">
    <reaction evidence="5">
        <text>L-glutamyl-tRNA(Gln) + L-glutamine + ATP + H2O = L-glutaminyl-tRNA(Gln) + L-glutamate + ADP + phosphate + H(+)</text>
        <dbReference type="Rhea" id="RHEA:17521"/>
        <dbReference type="Rhea" id="RHEA-COMP:9681"/>
        <dbReference type="Rhea" id="RHEA-COMP:9684"/>
        <dbReference type="ChEBI" id="CHEBI:15377"/>
        <dbReference type="ChEBI" id="CHEBI:15378"/>
        <dbReference type="ChEBI" id="CHEBI:29985"/>
        <dbReference type="ChEBI" id="CHEBI:30616"/>
        <dbReference type="ChEBI" id="CHEBI:43474"/>
        <dbReference type="ChEBI" id="CHEBI:58359"/>
        <dbReference type="ChEBI" id="CHEBI:78520"/>
        <dbReference type="ChEBI" id="CHEBI:78521"/>
        <dbReference type="ChEBI" id="CHEBI:456216"/>
        <dbReference type="EC" id="6.3.5.7"/>
    </reaction>
</comment>
<proteinExistence type="inferred from homology"/>
<dbReference type="Gene3D" id="3.90.1300.10">
    <property type="entry name" value="Amidase signature (AS) domain"/>
    <property type="match status" value="1"/>
</dbReference>
<dbReference type="InterPro" id="IPR036928">
    <property type="entry name" value="AS_sf"/>
</dbReference>
<dbReference type="EMBL" id="HBUF01006864">
    <property type="protein sequence ID" value="CAG6607197.1"/>
    <property type="molecule type" value="Transcribed_RNA"/>
</dbReference>
<comment type="subunit">
    <text evidence="5">Subunit of the heterotrimeric GatCAB amidotransferase (AdT) complex, composed of A, B and C subunits.</text>
</comment>
<dbReference type="EMBL" id="HBUF01369478">
    <property type="protein sequence ID" value="CAG6725410.1"/>
    <property type="molecule type" value="Transcribed_RNA"/>
</dbReference>
<dbReference type="GO" id="GO:0032543">
    <property type="term" value="P:mitochondrial translation"/>
    <property type="evidence" value="ECO:0007669"/>
    <property type="project" value="UniProtKB-UniRule"/>
</dbReference>
<dbReference type="AlphaFoldDB" id="A0A8D8LKU5"/>
<dbReference type="InterPro" id="IPR000120">
    <property type="entry name" value="Amidase"/>
</dbReference>
<dbReference type="GO" id="GO:0005524">
    <property type="term" value="F:ATP binding"/>
    <property type="evidence" value="ECO:0007669"/>
    <property type="project" value="UniProtKB-KW"/>
</dbReference>
<dbReference type="HAMAP" id="MF_00120">
    <property type="entry name" value="GatA"/>
    <property type="match status" value="1"/>
</dbReference>
<feature type="domain" description="Amidase" evidence="6">
    <location>
        <begin position="21"/>
        <end position="467"/>
    </location>
</feature>
<sequence length="490" mass="53445">MFQSIKQIRQSIHNKQTSIKEITETCLSRIEETKKINAYITVTKNQALKKSNDMINDEKNVLQGVTVAIKDNFCTKGIPTTCASKMLQDFIAPYDATVVEKLKHSGAIIVGKTNMDEFAMGCGTVDSLFGITRNVWGYNEEEALCRIAGGSSGGSAVAVAVGSCFAALGSDTGGSTRNPASYCGVVGFKPSYGSVSRHGLIPLVNSMDVPGILTRSVEDCTIVYNVISGPDPKDPTTIQKPIQSVSLSQLDLSKLIIGVPEEYKSDHISSEVMKTWESVIQIFSKAGARVKKVSLPHTQSSIVTYSILNQSEVASNMARYTGLFYGHRVTPSINSTDQLLAETRADGFGLVVRSRILAGNYFLLKRNYENYFLRALKVRQLIAQDFARVWGSGVHALITPTTLTTAPLVADYVQLDNREQCSVQDYCTQPANLAGCPAISIPINLTSDKLPVSIQIMAPNFQDGFLLNLSNWLESQVEFNIEKSIPKIVS</sequence>
<keyword evidence="4 5" id="KW-0648">Protein biosynthesis</keyword>
<gene>
    <name evidence="5" type="primary">GatA</name>
</gene>
<evidence type="ECO:0000259" key="6">
    <source>
        <dbReference type="Pfam" id="PF01425"/>
    </source>
</evidence>
<protein>
    <recommendedName>
        <fullName evidence="5">Glutamyl-tRNA(Gln) amidotransferase subunit A, mitochondrial</fullName>
        <shortName evidence="5">Glu-AdT subunit A</shortName>
        <ecNumber evidence="5">6.3.5.7</ecNumber>
    </recommendedName>
</protein>
<dbReference type="Pfam" id="PF01425">
    <property type="entry name" value="Amidase"/>
    <property type="match status" value="1"/>
</dbReference>